<gene>
    <name evidence="2" type="ORF">DPQ33_09820</name>
</gene>
<dbReference type="SUPFAM" id="SSF56349">
    <property type="entry name" value="DNA breaking-rejoining enzymes"/>
    <property type="match status" value="1"/>
</dbReference>
<reference evidence="2 3" key="1">
    <citation type="submission" date="2018-06" db="EMBL/GenBank/DDBJ databases">
        <title>Complete genome of Desulfovibrio indonesiensis P37SLT.</title>
        <authorList>
            <person name="Crispim J.S."/>
            <person name="Vidigal P.M.P."/>
            <person name="Silva L.C.F."/>
            <person name="Laguardia C.N."/>
            <person name="Araujo L.C."/>
            <person name="Dias R.S."/>
            <person name="Sousa M.P."/>
            <person name="Paula S.O."/>
            <person name="Silva C."/>
        </authorList>
    </citation>
    <scope>NUCLEOTIDE SEQUENCE [LARGE SCALE GENOMIC DNA]</scope>
    <source>
        <strain evidence="2 3">P37SLT</strain>
    </source>
</reference>
<dbReference type="EMBL" id="QMIE01000008">
    <property type="protein sequence ID" value="TVM17090.1"/>
    <property type="molecule type" value="Genomic_DNA"/>
</dbReference>
<dbReference type="InterPro" id="IPR011010">
    <property type="entry name" value="DNA_brk_join_enz"/>
</dbReference>
<name>A0A7M3ME47_9BACT</name>
<dbReference type="InterPro" id="IPR013762">
    <property type="entry name" value="Integrase-like_cat_sf"/>
</dbReference>
<dbReference type="Gene3D" id="1.10.443.10">
    <property type="entry name" value="Intergrase catalytic core"/>
    <property type="match status" value="1"/>
</dbReference>
<dbReference type="AlphaFoldDB" id="A0A7M3ME47"/>
<accession>A0A7M3ME47</accession>
<dbReference type="GO" id="GO:0006310">
    <property type="term" value="P:DNA recombination"/>
    <property type="evidence" value="ECO:0007669"/>
    <property type="project" value="UniProtKB-KW"/>
</dbReference>
<evidence type="ECO:0000313" key="3">
    <source>
        <dbReference type="Proteomes" id="UP000448292"/>
    </source>
</evidence>
<organism evidence="2 3">
    <name type="scientific">Oceanidesulfovibrio indonesiensis</name>
    <dbReference type="NCBI Taxonomy" id="54767"/>
    <lineage>
        <taxon>Bacteria</taxon>
        <taxon>Pseudomonadati</taxon>
        <taxon>Thermodesulfobacteriota</taxon>
        <taxon>Desulfovibrionia</taxon>
        <taxon>Desulfovibrionales</taxon>
        <taxon>Desulfovibrionaceae</taxon>
        <taxon>Oceanidesulfovibrio</taxon>
    </lineage>
</organism>
<keyword evidence="3" id="KW-1185">Reference proteome</keyword>
<comment type="caution">
    <text evidence="2">The sequence shown here is derived from an EMBL/GenBank/DDBJ whole genome shotgun (WGS) entry which is preliminary data.</text>
</comment>
<dbReference type="GO" id="GO:0015074">
    <property type="term" value="P:DNA integration"/>
    <property type="evidence" value="ECO:0007669"/>
    <property type="project" value="InterPro"/>
</dbReference>
<sequence>METDNVPIGSIQRILGHENRTTTEIYLHSLGESDRQAIEVLERVTVLKVPHRHKKGLRGNLVTL</sequence>
<proteinExistence type="predicted"/>
<dbReference type="OrthoDB" id="5454015at2"/>
<evidence type="ECO:0000256" key="1">
    <source>
        <dbReference type="ARBA" id="ARBA00023172"/>
    </source>
</evidence>
<evidence type="ECO:0000313" key="2">
    <source>
        <dbReference type="EMBL" id="TVM17090.1"/>
    </source>
</evidence>
<dbReference type="GO" id="GO:0003677">
    <property type="term" value="F:DNA binding"/>
    <property type="evidence" value="ECO:0007669"/>
    <property type="project" value="InterPro"/>
</dbReference>
<keyword evidence="1" id="KW-0233">DNA recombination</keyword>
<protein>
    <submittedName>
        <fullName evidence="2">Uncharacterized protein</fullName>
    </submittedName>
</protein>
<dbReference type="Proteomes" id="UP000448292">
    <property type="component" value="Unassembled WGS sequence"/>
</dbReference>